<name>A0A6V7TVC6_MELEN</name>
<accession>A0A6V7TVC6</accession>
<evidence type="ECO:0000313" key="2">
    <source>
        <dbReference type="Proteomes" id="UP000580250"/>
    </source>
</evidence>
<comment type="caution">
    <text evidence="1">The sequence shown here is derived from an EMBL/GenBank/DDBJ whole genome shotgun (WGS) entry which is preliminary data.</text>
</comment>
<organism evidence="1 2">
    <name type="scientific">Meloidogyne enterolobii</name>
    <name type="common">Root-knot nematode worm</name>
    <name type="synonym">Meloidogyne mayaguensis</name>
    <dbReference type="NCBI Taxonomy" id="390850"/>
    <lineage>
        <taxon>Eukaryota</taxon>
        <taxon>Metazoa</taxon>
        <taxon>Ecdysozoa</taxon>
        <taxon>Nematoda</taxon>
        <taxon>Chromadorea</taxon>
        <taxon>Rhabditida</taxon>
        <taxon>Tylenchina</taxon>
        <taxon>Tylenchomorpha</taxon>
        <taxon>Tylenchoidea</taxon>
        <taxon>Meloidogynidae</taxon>
        <taxon>Meloidogyninae</taxon>
        <taxon>Meloidogyne</taxon>
    </lineage>
</organism>
<dbReference type="AlphaFoldDB" id="A0A6V7TVC6"/>
<protein>
    <submittedName>
        <fullName evidence="1">Uncharacterized protein</fullName>
    </submittedName>
</protein>
<proteinExistence type="predicted"/>
<evidence type="ECO:0000313" key="1">
    <source>
        <dbReference type="EMBL" id="CAD2134736.1"/>
    </source>
</evidence>
<dbReference type="Proteomes" id="UP000580250">
    <property type="component" value="Unassembled WGS sequence"/>
</dbReference>
<sequence>MNKTSFQYNNQTNICKTQQTLQQKHQQMQLHINNIKTQRNNNQTNIYQPQQTHQQPYNIIYLLFYH</sequence>
<reference evidence="1 2" key="1">
    <citation type="submission" date="2020-08" db="EMBL/GenBank/DDBJ databases">
        <authorList>
            <person name="Koutsovoulos G."/>
            <person name="Danchin GJ E."/>
        </authorList>
    </citation>
    <scope>NUCLEOTIDE SEQUENCE [LARGE SCALE GENOMIC DNA]</scope>
</reference>
<dbReference type="EMBL" id="CAJEWN010000015">
    <property type="protein sequence ID" value="CAD2134736.1"/>
    <property type="molecule type" value="Genomic_DNA"/>
</dbReference>
<gene>
    <name evidence="1" type="ORF">MENT_LOCUS4482</name>
</gene>